<feature type="region of interest" description="Disordered" evidence="1">
    <location>
        <begin position="1"/>
        <end position="35"/>
    </location>
</feature>
<evidence type="ECO:0000313" key="2">
    <source>
        <dbReference type="EMBL" id="AFK37665.1"/>
    </source>
</evidence>
<name>I3SBM3_MEDTR</name>
<reference evidence="2" key="1">
    <citation type="submission" date="2012-05" db="EMBL/GenBank/DDBJ databases">
        <authorList>
            <person name="Krishnakumar V."/>
            <person name="Cheung F."/>
            <person name="Xiao Y."/>
            <person name="Chan A."/>
            <person name="Moskal W.A."/>
            <person name="Town C.D."/>
        </authorList>
    </citation>
    <scope>NUCLEOTIDE SEQUENCE</scope>
</reference>
<dbReference type="EMBL" id="BT137870">
    <property type="protein sequence ID" value="AFK37665.1"/>
    <property type="molecule type" value="mRNA"/>
</dbReference>
<organism evidence="2">
    <name type="scientific">Medicago truncatula</name>
    <name type="common">Barrel medic</name>
    <name type="synonym">Medicago tribuloides</name>
    <dbReference type="NCBI Taxonomy" id="3880"/>
    <lineage>
        <taxon>Eukaryota</taxon>
        <taxon>Viridiplantae</taxon>
        <taxon>Streptophyta</taxon>
        <taxon>Embryophyta</taxon>
        <taxon>Tracheophyta</taxon>
        <taxon>Spermatophyta</taxon>
        <taxon>Magnoliopsida</taxon>
        <taxon>eudicotyledons</taxon>
        <taxon>Gunneridae</taxon>
        <taxon>Pentapetalae</taxon>
        <taxon>rosids</taxon>
        <taxon>fabids</taxon>
        <taxon>Fabales</taxon>
        <taxon>Fabaceae</taxon>
        <taxon>Papilionoideae</taxon>
        <taxon>50 kb inversion clade</taxon>
        <taxon>NPAAA clade</taxon>
        <taxon>Hologalegina</taxon>
        <taxon>IRL clade</taxon>
        <taxon>Trifolieae</taxon>
        <taxon>Medicago</taxon>
    </lineage>
</organism>
<dbReference type="AlphaFoldDB" id="I3SBM3"/>
<proteinExistence type="evidence at transcript level"/>
<protein>
    <submittedName>
        <fullName evidence="2">Uncharacterized protein</fullName>
    </submittedName>
</protein>
<accession>I3SBM3</accession>
<feature type="compositionally biased region" description="Low complexity" evidence="1">
    <location>
        <begin position="20"/>
        <end position="35"/>
    </location>
</feature>
<sequence length="53" mass="5914">MCKPRMKQLYIQKPRPVTEQSLSHAQSSPGSSPSSLIVELFGDSKDFNFSKSL</sequence>
<evidence type="ECO:0000256" key="1">
    <source>
        <dbReference type="SAM" id="MobiDB-lite"/>
    </source>
</evidence>